<dbReference type="EMBL" id="VAHF01000001">
    <property type="protein sequence ID" value="TXG74314.1"/>
    <property type="molecule type" value="Genomic_DNA"/>
</dbReference>
<comment type="caution">
    <text evidence="1">The sequence shown here is derived from an EMBL/GenBank/DDBJ whole genome shotgun (WGS) entry which is preliminary data.</text>
</comment>
<dbReference type="InterPro" id="IPR051564">
    <property type="entry name" value="LRR_receptor-like_kinase"/>
</dbReference>
<evidence type="ECO:0000313" key="2">
    <source>
        <dbReference type="Proteomes" id="UP000323000"/>
    </source>
</evidence>
<dbReference type="GO" id="GO:0016020">
    <property type="term" value="C:membrane"/>
    <property type="evidence" value="ECO:0007669"/>
    <property type="project" value="TreeGrafter"/>
</dbReference>
<dbReference type="PANTHER" id="PTHR48055:SF55">
    <property type="entry name" value="PROTEIN KINASE DOMAIN-CONTAINING PROTEIN"/>
    <property type="match status" value="1"/>
</dbReference>
<dbReference type="Proteomes" id="UP000323000">
    <property type="component" value="Chromosome 1"/>
</dbReference>
<dbReference type="AlphaFoldDB" id="A0A5C7IZG7"/>
<gene>
    <name evidence="1" type="ORF">EZV62_002893</name>
</gene>
<protein>
    <recommendedName>
        <fullName evidence="3">Serine-threonine/tyrosine-protein kinase catalytic domain-containing protein</fullName>
    </recommendedName>
</protein>
<dbReference type="InterPro" id="IPR011009">
    <property type="entry name" value="Kinase-like_dom_sf"/>
</dbReference>
<organism evidence="1 2">
    <name type="scientific">Acer yangbiense</name>
    <dbReference type="NCBI Taxonomy" id="1000413"/>
    <lineage>
        <taxon>Eukaryota</taxon>
        <taxon>Viridiplantae</taxon>
        <taxon>Streptophyta</taxon>
        <taxon>Embryophyta</taxon>
        <taxon>Tracheophyta</taxon>
        <taxon>Spermatophyta</taxon>
        <taxon>Magnoliopsida</taxon>
        <taxon>eudicotyledons</taxon>
        <taxon>Gunneridae</taxon>
        <taxon>Pentapetalae</taxon>
        <taxon>rosids</taxon>
        <taxon>malvids</taxon>
        <taxon>Sapindales</taxon>
        <taxon>Sapindaceae</taxon>
        <taxon>Hippocastanoideae</taxon>
        <taxon>Acereae</taxon>
        <taxon>Acer</taxon>
    </lineage>
</organism>
<proteinExistence type="predicted"/>
<sequence length="127" mass="14115">MVNSLVSEGNKILLSTPLRSLCSSEDGRGNELSMSGDVYSFGILLLEMFTKGRLIDNMFNDGLNLYDFAKIALPERVTEIIEPSMLLEVRVDDNNVENFARLRGKGRTEECLVDLVRIGVLCSIDSP</sequence>
<name>A0A5C7IZG7_9ROSI</name>
<accession>A0A5C7IZG7</accession>
<dbReference type="OrthoDB" id="1103805at2759"/>
<dbReference type="SUPFAM" id="SSF56112">
    <property type="entry name" value="Protein kinase-like (PK-like)"/>
    <property type="match status" value="1"/>
</dbReference>
<dbReference type="Gene3D" id="1.10.510.10">
    <property type="entry name" value="Transferase(Phosphotransferase) domain 1"/>
    <property type="match status" value="1"/>
</dbReference>
<evidence type="ECO:0008006" key="3">
    <source>
        <dbReference type="Google" id="ProtNLM"/>
    </source>
</evidence>
<reference evidence="2" key="1">
    <citation type="journal article" date="2019" name="Gigascience">
        <title>De novo genome assembly of the endangered Acer yangbiense, a plant species with extremely small populations endemic to Yunnan Province, China.</title>
        <authorList>
            <person name="Yang J."/>
            <person name="Wariss H.M."/>
            <person name="Tao L."/>
            <person name="Zhang R."/>
            <person name="Yun Q."/>
            <person name="Hollingsworth P."/>
            <person name="Dao Z."/>
            <person name="Luo G."/>
            <person name="Guo H."/>
            <person name="Ma Y."/>
            <person name="Sun W."/>
        </authorList>
    </citation>
    <scope>NUCLEOTIDE SEQUENCE [LARGE SCALE GENOMIC DNA]</scope>
    <source>
        <strain evidence="2">cv. Malutang</strain>
    </source>
</reference>
<keyword evidence="2" id="KW-1185">Reference proteome</keyword>
<dbReference type="PANTHER" id="PTHR48055">
    <property type="entry name" value="LEUCINE-RICH REPEAT RECEPTOR PROTEIN KINASE EMS1"/>
    <property type="match status" value="1"/>
</dbReference>
<evidence type="ECO:0000313" key="1">
    <source>
        <dbReference type="EMBL" id="TXG74314.1"/>
    </source>
</evidence>